<feature type="binding site" evidence="3">
    <location>
        <position position="41"/>
    </location>
    <ligand>
        <name>a divalent metal cation</name>
        <dbReference type="ChEBI" id="CHEBI:60240"/>
    </ligand>
</feature>
<gene>
    <name evidence="6" type="ORF">ABEB36_008660</name>
</gene>
<dbReference type="PANTHER" id="PTHR10907">
    <property type="entry name" value="REGUCALCIN"/>
    <property type="match status" value="1"/>
</dbReference>
<keyword evidence="4" id="KW-0732">Signal</keyword>
<comment type="caution">
    <text evidence="6">The sequence shown here is derived from an EMBL/GenBank/DDBJ whole genome shotgun (WGS) entry which is preliminary data.</text>
</comment>
<keyword evidence="3" id="KW-0479">Metal-binding</keyword>
<comment type="cofactor">
    <cofactor evidence="3">
        <name>Zn(2+)</name>
        <dbReference type="ChEBI" id="CHEBI:29105"/>
    </cofactor>
    <text evidence="3">Binds 1 divalent metal cation per subunit.</text>
</comment>
<dbReference type="AlphaFoldDB" id="A0ABD1ENB1"/>
<feature type="binding site" evidence="3">
    <location>
        <position position="129"/>
    </location>
    <ligand>
        <name>substrate</name>
    </ligand>
</feature>
<feature type="binding site" evidence="3">
    <location>
        <position position="131"/>
    </location>
    <ligand>
        <name>substrate</name>
    </ligand>
</feature>
<feature type="signal peptide" evidence="4">
    <location>
        <begin position="1"/>
        <end position="22"/>
    </location>
</feature>
<sequence>MRFCLNWIRLTFTFCWVQGIMSYSFKQPCVTQVSEPVNMGESPVWDPRLGKLLFVDIHDGRIMGYDFDTQTLDVAAAFPGNDLTPIILTKNQHIVLAGINRSLAKVVLYQTTAEPEILHTVQNNKPKNRFNDGKADSKGRVWIGTIGHEPANGPLELNAAALFKFTKDNITNPNIMIDNVSVSNGLTWSLDGTEFFYIDTPCEEIVKYDYYAETGNIANRKVVFSTNEQHMGYPDGMTIDEDGNLWIALYGGGSVIQVNPSSGELLKRIPIPAQYTTSVAFGGPDLDVLFVTTSKRSLTSAERIGQPGAGSLYAITNLGTRGVPNFEADI</sequence>
<evidence type="ECO:0000259" key="5">
    <source>
        <dbReference type="Pfam" id="PF08450"/>
    </source>
</evidence>
<keyword evidence="3" id="KW-0862">Zinc</keyword>
<keyword evidence="7" id="KW-1185">Reference proteome</keyword>
<dbReference type="PRINTS" id="PR01790">
    <property type="entry name" value="SMP30FAMILY"/>
</dbReference>
<dbReference type="EMBL" id="JBDJPC010000006">
    <property type="protein sequence ID" value="KAL1497757.1"/>
    <property type="molecule type" value="Genomic_DNA"/>
</dbReference>
<feature type="binding site" evidence="3">
    <location>
        <position position="235"/>
    </location>
    <ligand>
        <name>a divalent metal cation</name>
        <dbReference type="ChEBI" id="CHEBI:60240"/>
    </ligand>
</feature>
<feature type="binding site" evidence="3">
    <location>
        <position position="149"/>
    </location>
    <ligand>
        <name>substrate</name>
    </ligand>
</feature>
<organism evidence="6 7">
    <name type="scientific">Hypothenemus hampei</name>
    <name type="common">Coffee berry borer</name>
    <dbReference type="NCBI Taxonomy" id="57062"/>
    <lineage>
        <taxon>Eukaryota</taxon>
        <taxon>Metazoa</taxon>
        <taxon>Ecdysozoa</taxon>
        <taxon>Arthropoda</taxon>
        <taxon>Hexapoda</taxon>
        <taxon>Insecta</taxon>
        <taxon>Pterygota</taxon>
        <taxon>Neoptera</taxon>
        <taxon>Endopterygota</taxon>
        <taxon>Coleoptera</taxon>
        <taxon>Polyphaga</taxon>
        <taxon>Cucujiformia</taxon>
        <taxon>Curculionidae</taxon>
        <taxon>Scolytinae</taxon>
        <taxon>Hypothenemus</taxon>
    </lineage>
</organism>
<feature type="chain" id="PRO_5044801117" description="SMP-30/Gluconolactonase/LRE-like region domain-containing protein" evidence="4">
    <location>
        <begin position="23"/>
        <end position="330"/>
    </location>
</feature>
<evidence type="ECO:0000256" key="3">
    <source>
        <dbReference type="PIRSR" id="PIRSR605511-2"/>
    </source>
</evidence>
<evidence type="ECO:0000256" key="1">
    <source>
        <dbReference type="ARBA" id="ARBA00008853"/>
    </source>
</evidence>
<evidence type="ECO:0000256" key="2">
    <source>
        <dbReference type="PIRSR" id="PIRSR605511-1"/>
    </source>
</evidence>
<protein>
    <recommendedName>
        <fullName evidence="5">SMP-30/Gluconolactonase/LRE-like region domain-containing protein</fullName>
    </recommendedName>
</protein>
<dbReference type="Gene3D" id="2.120.10.30">
    <property type="entry name" value="TolB, C-terminal domain"/>
    <property type="match status" value="1"/>
</dbReference>
<proteinExistence type="inferred from homology"/>
<dbReference type="InterPro" id="IPR005511">
    <property type="entry name" value="SMP-30"/>
</dbReference>
<evidence type="ECO:0000313" key="6">
    <source>
        <dbReference type="EMBL" id="KAL1497757.1"/>
    </source>
</evidence>
<accession>A0ABD1ENB1</accession>
<dbReference type="SUPFAM" id="SSF63829">
    <property type="entry name" value="Calcium-dependent phosphotriesterase"/>
    <property type="match status" value="1"/>
</dbReference>
<dbReference type="Pfam" id="PF08450">
    <property type="entry name" value="SGL"/>
    <property type="match status" value="1"/>
</dbReference>
<dbReference type="Proteomes" id="UP001566132">
    <property type="component" value="Unassembled WGS sequence"/>
</dbReference>
<name>A0ABD1ENB1_HYPHA</name>
<feature type="active site" description="Proton donor/acceptor" evidence="2">
    <location>
        <position position="235"/>
    </location>
</feature>
<comment type="similarity">
    <text evidence="1">Belongs to the SMP-30/CGR1 family.</text>
</comment>
<dbReference type="InterPro" id="IPR013658">
    <property type="entry name" value="SGL"/>
</dbReference>
<evidence type="ECO:0000256" key="4">
    <source>
        <dbReference type="SAM" id="SignalP"/>
    </source>
</evidence>
<evidence type="ECO:0000313" key="7">
    <source>
        <dbReference type="Proteomes" id="UP001566132"/>
    </source>
</evidence>
<dbReference type="InterPro" id="IPR011042">
    <property type="entry name" value="6-blade_b-propeller_TolB-like"/>
</dbReference>
<feature type="domain" description="SMP-30/Gluconolactonase/LRE-like region" evidence="5">
    <location>
        <begin position="39"/>
        <end position="294"/>
    </location>
</feature>
<feature type="binding site" evidence="3">
    <location>
        <position position="184"/>
    </location>
    <ligand>
        <name>a divalent metal cation</name>
        <dbReference type="ChEBI" id="CHEBI:60240"/>
    </ligand>
</feature>
<dbReference type="PANTHER" id="PTHR10907:SF47">
    <property type="entry name" value="REGUCALCIN"/>
    <property type="match status" value="1"/>
</dbReference>
<reference evidence="6 7" key="1">
    <citation type="submission" date="2024-05" db="EMBL/GenBank/DDBJ databases">
        <title>Genetic variation in Jamaican populations of the coffee berry borer (Hypothenemus hampei).</title>
        <authorList>
            <person name="Errbii M."/>
            <person name="Myrie A."/>
        </authorList>
    </citation>
    <scope>NUCLEOTIDE SEQUENCE [LARGE SCALE GENOMIC DNA]</scope>
    <source>
        <strain evidence="6">JA-Hopewell-2020-01-JO</strain>
        <tissue evidence="6">Whole body</tissue>
    </source>
</reference>